<name>A0A1I6MGF7_9BACT</name>
<dbReference type="STRING" id="474950.SAMN05421771_2598"/>
<evidence type="ECO:0000256" key="1">
    <source>
        <dbReference type="SAM" id="SignalP"/>
    </source>
</evidence>
<accession>A0A1I6MGF7</accession>
<dbReference type="Pfam" id="PF13798">
    <property type="entry name" value="PCYCGC"/>
    <property type="match status" value="1"/>
</dbReference>
<reference evidence="2 3" key="1">
    <citation type="submission" date="2016-10" db="EMBL/GenBank/DDBJ databases">
        <authorList>
            <person name="de Groot N.N."/>
        </authorList>
    </citation>
    <scope>NUCLEOTIDE SEQUENCE [LARGE SCALE GENOMIC DNA]</scope>
    <source>
        <strain evidence="2 3">DSM 21001</strain>
    </source>
</reference>
<keyword evidence="1" id="KW-0732">Signal</keyword>
<dbReference type="AlphaFoldDB" id="A0A1I6MGF7"/>
<feature type="chain" id="PRO_5011505198" evidence="1">
    <location>
        <begin position="38"/>
        <end position="164"/>
    </location>
</feature>
<sequence>MATTSTPSPRKNSFWKNPLLKRIAGCLVVGLVTLAAAAQWSNPQDDIPAYNALSPSKPLPPVMSGNQLTGPYFSHPYQVIAYKMAAKIPNVLHQQPCYCRCDREMGHNSLHSCFEGTHGAACSTCMKEAVYSYQQTKLHKTPAQIRAGIEKGLWMNVDLEKAAL</sequence>
<evidence type="ECO:0000313" key="2">
    <source>
        <dbReference type="EMBL" id="SFS14789.1"/>
    </source>
</evidence>
<dbReference type="OrthoDB" id="2654667at2"/>
<keyword evidence="3" id="KW-1185">Reference proteome</keyword>
<proteinExistence type="predicted"/>
<feature type="signal peptide" evidence="1">
    <location>
        <begin position="1"/>
        <end position="37"/>
    </location>
</feature>
<organism evidence="2 3">
    <name type="scientific">Granulicella pectinivorans</name>
    <dbReference type="NCBI Taxonomy" id="474950"/>
    <lineage>
        <taxon>Bacteria</taxon>
        <taxon>Pseudomonadati</taxon>
        <taxon>Acidobacteriota</taxon>
        <taxon>Terriglobia</taxon>
        <taxon>Terriglobales</taxon>
        <taxon>Acidobacteriaceae</taxon>
        <taxon>Granulicella</taxon>
    </lineage>
</organism>
<dbReference type="EMBL" id="FOZL01000001">
    <property type="protein sequence ID" value="SFS14789.1"/>
    <property type="molecule type" value="Genomic_DNA"/>
</dbReference>
<dbReference type="InterPro" id="IPR025673">
    <property type="entry name" value="PCYCGC"/>
</dbReference>
<dbReference type="Proteomes" id="UP000199024">
    <property type="component" value="Unassembled WGS sequence"/>
</dbReference>
<evidence type="ECO:0000313" key="3">
    <source>
        <dbReference type="Proteomes" id="UP000199024"/>
    </source>
</evidence>
<gene>
    <name evidence="2" type="ORF">SAMN05421771_2598</name>
</gene>
<dbReference type="NCBIfam" id="NF041379">
    <property type="entry name" value="OS_HP4_CYCXC"/>
    <property type="match status" value="1"/>
</dbReference>
<protein>
    <submittedName>
        <fullName evidence="2">Uncharacterized protein</fullName>
    </submittedName>
</protein>